<accession>A0A6G0MW67</accession>
<protein>
    <submittedName>
        <fullName evidence="1">Uncharacterized protein</fullName>
    </submittedName>
</protein>
<dbReference type="PANTHER" id="PTHR47150:SF5">
    <property type="entry name" value="OS07G0546750 PROTEIN"/>
    <property type="match status" value="1"/>
</dbReference>
<gene>
    <name evidence="1" type="ORF">PF004_g23755</name>
</gene>
<evidence type="ECO:0000313" key="1">
    <source>
        <dbReference type="EMBL" id="KAE9184117.1"/>
    </source>
</evidence>
<sequence>MGKRTAKDRKRSKWGAELMSDYFGETPTYNARDFRRRCALRMLAYGSSADQLDEFIRMGSRRLWRL</sequence>
<dbReference type="AlphaFoldDB" id="A0A6G0MW67"/>
<dbReference type="Proteomes" id="UP000476176">
    <property type="component" value="Unassembled WGS sequence"/>
</dbReference>
<dbReference type="PANTHER" id="PTHR47150">
    <property type="entry name" value="OS12G0169200 PROTEIN"/>
    <property type="match status" value="1"/>
</dbReference>
<comment type="caution">
    <text evidence="1">The sequence shown here is derived from an EMBL/GenBank/DDBJ whole genome shotgun (WGS) entry which is preliminary data.</text>
</comment>
<organism evidence="1 2">
    <name type="scientific">Phytophthora fragariae</name>
    <dbReference type="NCBI Taxonomy" id="53985"/>
    <lineage>
        <taxon>Eukaryota</taxon>
        <taxon>Sar</taxon>
        <taxon>Stramenopiles</taxon>
        <taxon>Oomycota</taxon>
        <taxon>Peronosporomycetes</taxon>
        <taxon>Peronosporales</taxon>
        <taxon>Peronosporaceae</taxon>
        <taxon>Phytophthora</taxon>
    </lineage>
</organism>
<dbReference type="EMBL" id="QXGC01002592">
    <property type="protein sequence ID" value="KAE9184117.1"/>
    <property type="molecule type" value="Genomic_DNA"/>
</dbReference>
<name>A0A6G0MW67_9STRA</name>
<evidence type="ECO:0000313" key="2">
    <source>
        <dbReference type="Proteomes" id="UP000476176"/>
    </source>
</evidence>
<proteinExistence type="predicted"/>
<reference evidence="1 2" key="1">
    <citation type="submission" date="2018-09" db="EMBL/GenBank/DDBJ databases">
        <title>Genomic investigation of the strawberry pathogen Phytophthora fragariae indicates pathogenicity is determined by transcriptional variation in three key races.</title>
        <authorList>
            <person name="Adams T.M."/>
            <person name="Armitage A.D."/>
            <person name="Sobczyk M.K."/>
            <person name="Bates H.J."/>
            <person name="Dunwell J.M."/>
            <person name="Nellist C.F."/>
            <person name="Harrison R.J."/>
        </authorList>
    </citation>
    <scope>NUCLEOTIDE SEQUENCE [LARGE SCALE GENOMIC DNA]</scope>
    <source>
        <strain evidence="1 2">BC-23</strain>
    </source>
</reference>